<name>A0ACA9QTC7_9GLOM</name>
<comment type="caution">
    <text evidence="1">The sequence shown here is derived from an EMBL/GenBank/DDBJ whole genome shotgun (WGS) entry which is preliminary data.</text>
</comment>
<protein>
    <submittedName>
        <fullName evidence="1">10003_t:CDS:1</fullName>
    </submittedName>
</protein>
<reference evidence="1" key="1">
    <citation type="submission" date="2021-06" db="EMBL/GenBank/DDBJ databases">
        <authorList>
            <person name="Kallberg Y."/>
            <person name="Tangrot J."/>
            <person name="Rosling A."/>
        </authorList>
    </citation>
    <scope>NUCLEOTIDE SEQUENCE</scope>
    <source>
        <strain evidence="1">CL356</strain>
    </source>
</reference>
<organism evidence="1 2">
    <name type="scientific">Acaulospora colombiana</name>
    <dbReference type="NCBI Taxonomy" id="27376"/>
    <lineage>
        <taxon>Eukaryota</taxon>
        <taxon>Fungi</taxon>
        <taxon>Fungi incertae sedis</taxon>
        <taxon>Mucoromycota</taxon>
        <taxon>Glomeromycotina</taxon>
        <taxon>Glomeromycetes</taxon>
        <taxon>Diversisporales</taxon>
        <taxon>Acaulosporaceae</taxon>
        <taxon>Acaulospora</taxon>
    </lineage>
</organism>
<dbReference type="EMBL" id="CAJVPT010059143">
    <property type="protein sequence ID" value="CAG8761464.1"/>
    <property type="molecule type" value="Genomic_DNA"/>
</dbReference>
<evidence type="ECO:0000313" key="2">
    <source>
        <dbReference type="Proteomes" id="UP000789525"/>
    </source>
</evidence>
<dbReference type="Proteomes" id="UP000789525">
    <property type="component" value="Unassembled WGS sequence"/>
</dbReference>
<gene>
    <name evidence="1" type="ORF">ACOLOM_LOCUS13221</name>
</gene>
<accession>A0ACA9QTC7</accession>
<sequence>LALVVWAHQAFGSLQTVPVIRTTSGKLKGISVSSSTNAYLGIPYAIPPLGTLRFQAPRELITPLLSRNATSFGPACIQLPSSNFSPSPTGESEDCLSLNVWASKNNTAALPKRAYNFTNWADAHPEIVFVSVNYRLNLFGYPQTPAINRPETNAGLRDQRLAIEWVFKNIAAFGGDPTRVILGVSQRALEVLEDIFIPTRTTLSSMGLY</sequence>
<keyword evidence="2" id="KW-1185">Reference proteome</keyword>
<evidence type="ECO:0000313" key="1">
    <source>
        <dbReference type="EMBL" id="CAG8761464.1"/>
    </source>
</evidence>
<proteinExistence type="predicted"/>
<feature type="non-terminal residue" evidence="1">
    <location>
        <position position="1"/>
    </location>
</feature>